<dbReference type="SMART" id="SM00291">
    <property type="entry name" value="ZnF_ZZ"/>
    <property type="match status" value="3"/>
</dbReference>
<keyword evidence="9 13" id="KW-0863">Zinc-finger</keyword>
<feature type="domain" description="MIB/HERC2" evidence="17">
    <location>
        <begin position="141"/>
        <end position="218"/>
    </location>
</feature>
<accession>A0A9W3B8U6</accession>
<evidence type="ECO:0000256" key="10">
    <source>
        <dbReference type="ARBA" id="ARBA00022786"/>
    </source>
</evidence>
<dbReference type="InterPro" id="IPR010606">
    <property type="entry name" value="Mib_Herc2"/>
</dbReference>
<dbReference type="GO" id="GO:0004842">
    <property type="term" value="F:ubiquitin-protein transferase activity"/>
    <property type="evidence" value="ECO:0007669"/>
    <property type="project" value="InterPro"/>
</dbReference>
<dbReference type="PANTHER" id="PTHR24202">
    <property type="entry name" value="E3 UBIQUITIN-PROTEIN LIGASE MIB2"/>
    <property type="match status" value="1"/>
</dbReference>
<dbReference type="InterPro" id="IPR040847">
    <property type="entry name" value="SH3_15"/>
</dbReference>
<dbReference type="Gene3D" id="1.10.8.10">
    <property type="entry name" value="DNA helicase RuvA subunit, C-terminal domain"/>
    <property type="match status" value="1"/>
</dbReference>
<dbReference type="RefSeq" id="XP_055895866.1">
    <property type="nucleotide sequence ID" value="XM_056039891.1"/>
</dbReference>
<evidence type="ECO:0000256" key="11">
    <source>
        <dbReference type="ARBA" id="ARBA00022833"/>
    </source>
</evidence>
<evidence type="ECO:0000259" key="15">
    <source>
        <dbReference type="PROSITE" id="PS50089"/>
    </source>
</evidence>
<keyword evidence="18" id="KW-1185">Reference proteome</keyword>
<dbReference type="PROSITE" id="PS50135">
    <property type="entry name" value="ZF_ZZ_2"/>
    <property type="match status" value="3"/>
</dbReference>
<reference evidence="19" key="1">
    <citation type="submission" date="2025-08" db="UniProtKB">
        <authorList>
            <consortium name="RefSeq"/>
        </authorList>
    </citation>
    <scope>IDENTIFICATION</scope>
</reference>
<keyword evidence="11" id="KW-0862">Zinc</keyword>
<sequence length="943" mass="106534">MSAGLRVVRGPNWVYGNDDGGEGHVGTVIEVHDGHQRATVLWDNGSEHVYRIGLDNAFDLRVFDSAQSDIQHFSVTCDECREMPIKGLRWKCAVCPDFDLCSACYNQDQHDTSHPFVRYDFYTDTNKIGIVKVNARAISQREKIKAMGIFPNAKVIRGKHWTWGDQDGGPGQTGLLQNLKDYKSCFHSIVEVTWSSGSCNEYRLGYCGQVDLKCVEAAPGGYYYRNHLPVFGQCKISPRKFQEGDFVRCVFGVDKLKELNKDHGGWIKSMTECRPTKETGVVADLCYDWVRVKYATSQDRCFNQDVLDKVPSDEDTVTITPGLRVVRGPDWTWGDQDGGKGHVGTVVENIKPDDEWISVIWDNGSENTYRAGLESAFDLRVLDSAQCGTKHERIQCDSCQVSPIKGIRWKCALCFNFDLCSGCYHGNKHDLTHPFWRYDNHTSNRYQVPSRINSCQTECKGIFKGAKVVRGKHWQCQDEDGTVDAESLDQDQDWISVTWDNSSDNTYRAKNESSNKQSTINIGRSGVKHDGVMCDWCKVCPIKGIRWKCALCFNFDLCSACYHGNKHDSTHSFWRYDNAQNKRFQIPWRDKETFKDPIYVPGKQSEEGGAEEVTLACGTVLTIKPWDDDTSNSAATVKWENGITNTYRIGWHGKVDLKFKTAASVGHFYISHLPILGKMEVTPCQFELGDAVTCRYDTRQVTVLQVNHGGWNPQMSQYLQQNGKVLEIDGDSDVLVEYFDGAAWRFNPDALCRSKDLKNFTRSPMDSNAVSTVLELGLDEDLVQKVVWRDFFNSKTCFTDTELLLNTILDEPNTQNTHLATDTLNVGTDTDSEDDSYTSSGNDRDSTTFSELERETNPTPNLTSSTLVAAKESAATVENDQTLAEKYRQLMEERQCKICMEAEARMTFVPCGHLVSCEDCSSQLKQCPMCRSDIEKVVKTFLL</sequence>
<dbReference type="SMART" id="SM00184">
    <property type="entry name" value="RING"/>
    <property type="match status" value="1"/>
</dbReference>
<gene>
    <name evidence="19" type="primary">LOC106062800</name>
</gene>
<dbReference type="FunFam" id="2.30.30.40:FF:000044">
    <property type="entry name" value="E3 ubiquitin-protein ligase MIB2, putative"/>
    <property type="match status" value="1"/>
</dbReference>
<dbReference type="PROSITE" id="PS50089">
    <property type="entry name" value="ZF_RING_2"/>
    <property type="match status" value="1"/>
</dbReference>
<dbReference type="FunFam" id="3.30.40.10:FF:000184">
    <property type="entry name" value="Baculoviral IAP repeat containing 2"/>
    <property type="match status" value="1"/>
</dbReference>
<evidence type="ECO:0000256" key="5">
    <source>
        <dbReference type="ARBA" id="ARBA00022679"/>
    </source>
</evidence>
<feature type="compositionally biased region" description="Basic and acidic residues" evidence="14">
    <location>
        <begin position="842"/>
        <end position="856"/>
    </location>
</feature>
<dbReference type="Pfam" id="PF00569">
    <property type="entry name" value="ZZ"/>
    <property type="match status" value="3"/>
</dbReference>
<dbReference type="InterPro" id="IPR000433">
    <property type="entry name" value="Znf_ZZ"/>
</dbReference>
<dbReference type="InterPro" id="IPR043145">
    <property type="entry name" value="Znf_ZZ_sf"/>
</dbReference>
<dbReference type="PROSITE" id="PS51416">
    <property type="entry name" value="MIB_HERC2"/>
    <property type="match status" value="5"/>
</dbReference>
<dbReference type="Gene3D" id="2.30.30.40">
    <property type="entry name" value="SH3 Domains"/>
    <property type="match status" value="5"/>
</dbReference>
<comment type="similarity">
    <text evidence="3">Belongs to the IAP family.</text>
</comment>
<proteinExistence type="inferred from homology"/>
<feature type="domain" description="ZZ-type" evidence="16">
    <location>
        <begin position="72"/>
        <end position="124"/>
    </location>
</feature>
<dbReference type="Gene3D" id="1.10.1170.10">
    <property type="entry name" value="Inhibitor Of Apoptosis Protein (2mihbC-IAP-1), Chain A"/>
    <property type="match status" value="1"/>
</dbReference>
<name>A0A9W3B8U6_BIOGL</name>
<evidence type="ECO:0000256" key="1">
    <source>
        <dbReference type="ARBA" id="ARBA00004496"/>
    </source>
</evidence>
<keyword evidence="12" id="KW-0914">Notch signaling pathway</keyword>
<organism evidence="18 19">
    <name type="scientific">Biomphalaria glabrata</name>
    <name type="common">Bloodfluke planorb</name>
    <name type="synonym">Freshwater snail</name>
    <dbReference type="NCBI Taxonomy" id="6526"/>
    <lineage>
        <taxon>Eukaryota</taxon>
        <taxon>Metazoa</taxon>
        <taxon>Spiralia</taxon>
        <taxon>Lophotrochozoa</taxon>
        <taxon>Mollusca</taxon>
        <taxon>Gastropoda</taxon>
        <taxon>Heterobranchia</taxon>
        <taxon>Euthyneura</taxon>
        <taxon>Panpulmonata</taxon>
        <taxon>Hygrophila</taxon>
        <taxon>Lymnaeoidea</taxon>
        <taxon>Planorbidae</taxon>
        <taxon>Biomphalaria</taxon>
    </lineage>
</organism>
<dbReference type="SUPFAM" id="SSF57850">
    <property type="entry name" value="RING/U-box"/>
    <property type="match status" value="4"/>
</dbReference>
<dbReference type="GO" id="GO:0016567">
    <property type="term" value="P:protein ubiquitination"/>
    <property type="evidence" value="ECO:0007669"/>
    <property type="project" value="InterPro"/>
</dbReference>
<evidence type="ECO:0000256" key="6">
    <source>
        <dbReference type="ARBA" id="ARBA00022703"/>
    </source>
</evidence>
<keyword evidence="10" id="KW-0833">Ubl conjugation pathway</keyword>
<evidence type="ECO:0000256" key="12">
    <source>
        <dbReference type="ARBA" id="ARBA00022976"/>
    </source>
</evidence>
<evidence type="ECO:0000256" key="4">
    <source>
        <dbReference type="ARBA" id="ARBA00022490"/>
    </source>
</evidence>
<evidence type="ECO:0000256" key="2">
    <source>
        <dbReference type="ARBA" id="ARBA00004906"/>
    </source>
</evidence>
<dbReference type="Pfam" id="PF13920">
    <property type="entry name" value="zf-C3HC4_3"/>
    <property type="match status" value="1"/>
</dbReference>
<dbReference type="GO" id="GO:0006915">
    <property type="term" value="P:apoptotic process"/>
    <property type="evidence" value="ECO:0007669"/>
    <property type="project" value="UniProtKB-KW"/>
</dbReference>
<dbReference type="PANTHER" id="PTHR24202:SF4">
    <property type="entry name" value="E3 UBIQUITIN-PROTEIN LIGASE MIB2-RELATED"/>
    <property type="match status" value="1"/>
</dbReference>
<dbReference type="Proteomes" id="UP001165740">
    <property type="component" value="Chromosome 9"/>
</dbReference>
<keyword evidence="4" id="KW-0963">Cytoplasm</keyword>
<evidence type="ECO:0000256" key="9">
    <source>
        <dbReference type="ARBA" id="ARBA00022771"/>
    </source>
</evidence>
<protein>
    <submittedName>
        <fullName evidence="19">Uncharacterized protein LOC106062800</fullName>
    </submittedName>
</protein>
<comment type="pathway">
    <text evidence="2">Protein modification; protein ubiquitination.</text>
</comment>
<dbReference type="SUPFAM" id="SSF159034">
    <property type="entry name" value="Mib/herc2 domain-like"/>
    <property type="match status" value="5"/>
</dbReference>
<feature type="domain" description="MIB/HERC2" evidence="17">
    <location>
        <begin position="1"/>
        <end position="66"/>
    </location>
</feature>
<dbReference type="GO" id="GO:0005737">
    <property type="term" value="C:cytoplasm"/>
    <property type="evidence" value="ECO:0007669"/>
    <property type="project" value="UniProtKB-SubCell"/>
</dbReference>
<feature type="domain" description="MIB/HERC2" evidence="17">
    <location>
        <begin position="454"/>
        <end position="523"/>
    </location>
</feature>
<dbReference type="PROSITE" id="PS01357">
    <property type="entry name" value="ZF_ZZ_1"/>
    <property type="match status" value="3"/>
</dbReference>
<evidence type="ECO:0000313" key="18">
    <source>
        <dbReference type="Proteomes" id="UP001165740"/>
    </source>
</evidence>
<dbReference type="FunFam" id="1.10.1170.10:FF:000002">
    <property type="entry name" value="Baculoviral IAP repeat containing 7"/>
    <property type="match status" value="1"/>
</dbReference>
<feature type="region of interest" description="Disordered" evidence="14">
    <location>
        <begin position="819"/>
        <end position="863"/>
    </location>
</feature>
<evidence type="ECO:0000256" key="7">
    <source>
        <dbReference type="ARBA" id="ARBA00022723"/>
    </source>
</evidence>
<feature type="domain" description="ZZ-type" evidence="16">
    <location>
        <begin position="529"/>
        <end position="581"/>
    </location>
</feature>
<evidence type="ECO:0000256" key="13">
    <source>
        <dbReference type="PROSITE-ProRule" id="PRU00228"/>
    </source>
</evidence>
<dbReference type="GeneID" id="106062800"/>
<evidence type="ECO:0000259" key="16">
    <source>
        <dbReference type="PROSITE" id="PS50135"/>
    </source>
</evidence>
<dbReference type="FunFam" id="2.30.30.40:FF:000078">
    <property type="entry name" value="Putative e3 ubiquitin-protein ligase mib2"/>
    <property type="match status" value="1"/>
</dbReference>
<evidence type="ECO:0000259" key="17">
    <source>
        <dbReference type="PROSITE" id="PS51416"/>
    </source>
</evidence>
<dbReference type="InterPro" id="IPR011029">
    <property type="entry name" value="DEATH-like_dom_sf"/>
</dbReference>
<evidence type="ECO:0000256" key="8">
    <source>
        <dbReference type="ARBA" id="ARBA00022737"/>
    </source>
</evidence>
<dbReference type="Gene3D" id="3.30.60.90">
    <property type="match status" value="3"/>
</dbReference>
<dbReference type="InterPro" id="IPR001841">
    <property type="entry name" value="Znf_RING"/>
</dbReference>
<dbReference type="GO" id="GO:0008270">
    <property type="term" value="F:zinc ion binding"/>
    <property type="evidence" value="ECO:0007669"/>
    <property type="project" value="UniProtKB-KW"/>
</dbReference>
<dbReference type="GO" id="GO:0007219">
    <property type="term" value="P:Notch signaling pathway"/>
    <property type="evidence" value="ECO:0007669"/>
    <property type="project" value="UniProtKB-KW"/>
</dbReference>
<evidence type="ECO:0000256" key="14">
    <source>
        <dbReference type="SAM" id="MobiDB-lite"/>
    </source>
</evidence>
<dbReference type="OrthoDB" id="2122982at2759"/>
<feature type="domain" description="ZZ-type" evidence="16">
    <location>
        <begin position="391"/>
        <end position="443"/>
    </location>
</feature>
<dbReference type="Gene3D" id="1.10.533.10">
    <property type="entry name" value="Death Domain, Fas"/>
    <property type="match status" value="1"/>
</dbReference>
<keyword evidence="6" id="KW-0053">Apoptosis</keyword>
<dbReference type="InterPro" id="IPR037252">
    <property type="entry name" value="Mib_Herc2_sf"/>
</dbReference>
<feature type="domain" description="MIB/HERC2" evidence="17">
    <location>
        <begin position="585"/>
        <end position="663"/>
    </location>
</feature>
<feature type="domain" description="MIB/HERC2" evidence="17">
    <location>
        <begin position="311"/>
        <end position="385"/>
    </location>
</feature>
<dbReference type="AlphaFoldDB" id="A0A9W3B8U6"/>
<keyword evidence="8" id="KW-0677">Repeat</keyword>
<evidence type="ECO:0000256" key="3">
    <source>
        <dbReference type="ARBA" id="ARBA00006672"/>
    </source>
</evidence>
<keyword evidence="7" id="KW-0479">Metal-binding</keyword>
<dbReference type="Pfam" id="PF18346">
    <property type="entry name" value="SH3_15"/>
    <property type="match status" value="1"/>
</dbReference>
<keyword evidence="5" id="KW-0808">Transferase</keyword>
<evidence type="ECO:0000313" key="19">
    <source>
        <dbReference type="RefSeq" id="XP_055895866.1"/>
    </source>
</evidence>
<dbReference type="Pfam" id="PF06701">
    <property type="entry name" value="MIB_HERC2"/>
    <property type="match status" value="4"/>
</dbReference>
<feature type="domain" description="RING-type" evidence="15">
    <location>
        <begin position="896"/>
        <end position="931"/>
    </location>
</feature>
<comment type="subcellular location">
    <subcellularLocation>
        <location evidence="1">Cytoplasm</location>
    </subcellularLocation>
</comment>